<reference evidence="3" key="1">
    <citation type="journal article" date="2019" name="Int. J. Syst. Evol. Microbiol.">
        <title>The Global Catalogue of Microorganisms (GCM) 10K type strain sequencing project: providing services to taxonomists for standard genome sequencing and annotation.</title>
        <authorList>
            <consortium name="The Broad Institute Genomics Platform"/>
            <consortium name="The Broad Institute Genome Sequencing Center for Infectious Disease"/>
            <person name="Wu L."/>
            <person name="Ma J."/>
        </authorList>
    </citation>
    <scope>NUCLEOTIDE SEQUENCE [LARGE SCALE GENOMIC DNA]</scope>
    <source>
        <strain evidence="3">JCM 17337</strain>
    </source>
</reference>
<accession>A0ABP7H8Q9</accession>
<evidence type="ECO:0000313" key="2">
    <source>
        <dbReference type="EMBL" id="GAA3781452.1"/>
    </source>
</evidence>
<organism evidence="2 3">
    <name type="scientific">Flavobacterium ginsengiterrae</name>
    <dbReference type="NCBI Taxonomy" id="871695"/>
    <lineage>
        <taxon>Bacteria</taxon>
        <taxon>Pseudomonadati</taxon>
        <taxon>Bacteroidota</taxon>
        <taxon>Flavobacteriia</taxon>
        <taxon>Flavobacteriales</taxon>
        <taxon>Flavobacteriaceae</taxon>
        <taxon>Flavobacterium</taxon>
    </lineage>
</organism>
<dbReference type="EMBL" id="BAABDU010000007">
    <property type="protein sequence ID" value="GAA3781452.1"/>
    <property type="molecule type" value="Genomic_DNA"/>
</dbReference>
<feature type="region of interest" description="Disordered" evidence="1">
    <location>
        <begin position="53"/>
        <end position="87"/>
    </location>
</feature>
<evidence type="ECO:0000313" key="3">
    <source>
        <dbReference type="Proteomes" id="UP001500748"/>
    </source>
</evidence>
<feature type="compositionally biased region" description="Basic and acidic residues" evidence="1">
    <location>
        <begin position="53"/>
        <end position="63"/>
    </location>
</feature>
<protein>
    <submittedName>
        <fullName evidence="2">Uncharacterized protein</fullName>
    </submittedName>
</protein>
<proteinExistence type="predicted"/>
<evidence type="ECO:0000256" key="1">
    <source>
        <dbReference type="SAM" id="MobiDB-lite"/>
    </source>
</evidence>
<dbReference type="RefSeq" id="WP_345146775.1">
    <property type="nucleotide sequence ID" value="NZ_BAABDU010000007.1"/>
</dbReference>
<sequence>MDYNINKELNPAMRSNLFMSNPAIKRISASIGARANGFQKKFLYAFRIKRHLKPENSAKTTKEKRQKLPKSQPYKEKAYRESKKAKL</sequence>
<dbReference type="Proteomes" id="UP001500748">
    <property type="component" value="Unassembled WGS sequence"/>
</dbReference>
<feature type="compositionally biased region" description="Basic and acidic residues" evidence="1">
    <location>
        <begin position="73"/>
        <end position="87"/>
    </location>
</feature>
<name>A0ABP7H8Q9_9FLAO</name>
<comment type="caution">
    <text evidence="2">The sequence shown here is derived from an EMBL/GenBank/DDBJ whole genome shotgun (WGS) entry which is preliminary data.</text>
</comment>
<gene>
    <name evidence="2" type="ORF">GCM10022423_42500</name>
</gene>
<keyword evidence="3" id="KW-1185">Reference proteome</keyword>